<feature type="compositionally biased region" description="Basic and acidic residues" evidence="6">
    <location>
        <begin position="500"/>
        <end position="513"/>
    </location>
</feature>
<keyword evidence="5" id="KW-0067">ATP-binding</keyword>
<evidence type="ECO:0000256" key="3">
    <source>
        <dbReference type="ARBA" id="ARBA00022741"/>
    </source>
</evidence>
<keyword evidence="3" id="KW-0547">Nucleotide-binding</keyword>
<evidence type="ECO:0000256" key="2">
    <source>
        <dbReference type="ARBA" id="ARBA00022679"/>
    </source>
</evidence>
<feature type="compositionally biased region" description="Basic residues" evidence="6">
    <location>
        <begin position="207"/>
        <end position="221"/>
    </location>
</feature>
<dbReference type="PANTHER" id="PTHR24351">
    <property type="entry name" value="RIBOSOMAL PROTEIN S6 KINASE"/>
    <property type="match status" value="1"/>
</dbReference>
<evidence type="ECO:0000256" key="1">
    <source>
        <dbReference type="ARBA" id="ARBA00022527"/>
    </source>
</evidence>
<feature type="signal peptide" evidence="7">
    <location>
        <begin position="1"/>
        <end position="28"/>
    </location>
</feature>
<evidence type="ECO:0000256" key="4">
    <source>
        <dbReference type="ARBA" id="ARBA00022777"/>
    </source>
</evidence>
<evidence type="ECO:0000256" key="7">
    <source>
        <dbReference type="SAM" id="SignalP"/>
    </source>
</evidence>
<dbReference type="Proteomes" id="UP001201812">
    <property type="component" value="Unassembled WGS sequence"/>
</dbReference>
<keyword evidence="4 8" id="KW-0418">Kinase</keyword>
<dbReference type="GO" id="GO:0004674">
    <property type="term" value="F:protein serine/threonine kinase activity"/>
    <property type="evidence" value="ECO:0007669"/>
    <property type="project" value="UniProtKB-KW"/>
</dbReference>
<dbReference type="InterPro" id="IPR011009">
    <property type="entry name" value="Kinase-like_dom_sf"/>
</dbReference>
<evidence type="ECO:0000313" key="8">
    <source>
        <dbReference type="EMBL" id="KAI1708087.1"/>
    </source>
</evidence>
<keyword evidence="7" id="KW-0732">Signal</keyword>
<protein>
    <submittedName>
        <fullName evidence="8">Protein kinase domain-containing protein</fullName>
    </submittedName>
</protein>
<dbReference type="AlphaFoldDB" id="A0AAD4R415"/>
<organism evidence="8 9">
    <name type="scientific">Ditylenchus destructor</name>
    <dbReference type="NCBI Taxonomy" id="166010"/>
    <lineage>
        <taxon>Eukaryota</taxon>
        <taxon>Metazoa</taxon>
        <taxon>Ecdysozoa</taxon>
        <taxon>Nematoda</taxon>
        <taxon>Chromadorea</taxon>
        <taxon>Rhabditida</taxon>
        <taxon>Tylenchina</taxon>
        <taxon>Tylenchomorpha</taxon>
        <taxon>Sphaerularioidea</taxon>
        <taxon>Anguinidae</taxon>
        <taxon>Anguininae</taxon>
        <taxon>Ditylenchus</taxon>
    </lineage>
</organism>
<dbReference type="SUPFAM" id="SSF56112">
    <property type="entry name" value="Protein kinase-like (PK-like)"/>
    <property type="match status" value="1"/>
</dbReference>
<dbReference type="Gene3D" id="1.10.510.10">
    <property type="entry name" value="Transferase(Phosphotransferase) domain 1"/>
    <property type="match status" value="1"/>
</dbReference>
<evidence type="ECO:0000256" key="5">
    <source>
        <dbReference type="ARBA" id="ARBA00022840"/>
    </source>
</evidence>
<comment type="caution">
    <text evidence="8">The sequence shown here is derived from an EMBL/GenBank/DDBJ whole genome shotgun (WGS) entry which is preliminary data.</text>
</comment>
<evidence type="ECO:0000256" key="6">
    <source>
        <dbReference type="SAM" id="MobiDB-lite"/>
    </source>
</evidence>
<keyword evidence="2" id="KW-0808">Transferase</keyword>
<keyword evidence="9" id="KW-1185">Reference proteome</keyword>
<evidence type="ECO:0000313" key="9">
    <source>
        <dbReference type="Proteomes" id="UP001201812"/>
    </source>
</evidence>
<name>A0AAD4R415_9BILA</name>
<feature type="chain" id="PRO_5042263010" evidence="7">
    <location>
        <begin position="29"/>
        <end position="513"/>
    </location>
</feature>
<accession>A0AAD4R415</accession>
<sequence>MYIYLQVIFTATLFVLLFLPENICVITGTVDLDCVVQEQQTSGRKLDDKTSVSPALATISATGTIAADTPNSTIELKKQITTPLKLKHEARQAGTNYEEELSKLIQQLKSSQSHMVNCDVQNFIAVQPNEKIELDNKDGVEMYLVRHKDNDKVHYMGQYFFVDSLNEQKLNGIRQSIKVESKFATKPVCVGMGTGPYTNPNPSIKSSGKKKSAIKPSRKAKKPTDVTDVQQGAKSVNDRIVNKKYFLMVMEYAIGATLEQFIDWLEKRRNHKELLKDKSADFTVKDIKAIGAQLLLAIEAQPEGMDFPRADNIRIDMDGNFQLANYILKKPSFHLTDKTDPKIVNYSPPEMADCKDPECKHLSTMAVNIFAIGLIMCQLHKGQLPFSFSQHQSYVESRQLLTRYSADSASAQIDDKEFRDIIHKIVVEPEVNRRKYTWKELKGHPFFKWNIRTNQPPFWKHIINQTYRMRYIPKSGNKGVEFEDTGSHNLEHPATFGGTDTEKLPPPHRMDTL</sequence>
<dbReference type="GO" id="GO:0005524">
    <property type="term" value="F:ATP binding"/>
    <property type="evidence" value="ECO:0007669"/>
    <property type="project" value="UniProtKB-KW"/>
</dbReference>
<keyword evidence="1" id="KW-0723">Serine/threonine-protein kinase</keyword>
<reference evidence="8" key="1">
    <citation type="submission" date="2022-01" db="EMBL/GenBank/DDBJ databases">
        <title>Genome Sequence Resource for Two Populations of Ditylenchus destructor, the Migratory Endoparasitic Phytonematode.</title>
        <authorList>
            <person name="Zhang H."/>
            <person name="Lin R."/>
            <person name="Xie B."/>
        </authorList>
    </citation>
    <scope>NUCLEOTIDE SEQUENCE</scope>
    <source>
        <strain evidence="8">BazhouSP</strain>
    </source>
</reference>
<proteinExistence type="predicted"/>
<feature type="region of interest" description="Disordered" evidence="6">
    <location>
        <begin position="480"/>
        <end position="513"/>
    </location>
</feature>
<dbReference type="EMBL" id="JAKKPZ010000037">
    <property type="protein sequence ID" value="KAI1708087.1"/>
    <property type="molecule type" value="Genomic_DNA"/>
</dbReference>
<gene>
    <name evidence="8" type="ORF">DdX_12033</name>
</gene>
<feature type="region of interest" description="Disordered" evidence="6">
    <location>
        <begin position="194"/>
        <end position="228"/>
    </location>
</feature>